<dbReference type="InterPro" id="IPR002049">
    <property type="entry name" value="LE_dom"/>
</dbReference>
<keyword evidence="10" id="KW-1133">Transmembrane helix</keyword>
<dbReference type="Proteomes" id="UP000515152">
    <property type="component" value="Chromosome 14"/>
</dbReference>
<feature type="disulfide bond" evidence="8">
    <location>
        <begin position="766"/>
        <end position="778"/>
    </location>
</feature>
<feature type="region of interest" description="Disordered" evidence="9">
    <location>
        <begin position="894"/>
        <end position="923"/>
    </location>
</feature>
<dbReference type="FunFam" id="2.60.40.10:FF:001882">
    <property type="entry name" value="Usherin"/>
    <property type="match status" value="1"/>
</dbReference>
<dbReference type="Pfam" id="PF13385">
    <property type="entry name" value="Laminin_G_3"/>
    <property type="match status" value="1"/>
</dbReference>
<dbReference type="SMART" id="SM00136">
    <property type="entry name" value="LamNT"/>
    <property type="match status" value="1"/>
</dbReference>
<evidence type="ECO:0000259" key="12">
    <source>
        <dbReference type="PROSITE" id="PS50027"/>
    </source>
</evidence>
<name>A0A8M1KVV7_CLUHA</name>
<feature type="domain" description="Fibronectin type-III" evidence="13">
    <location>
        <begin position="995"/>
        <end position="1093"/>
    </location>
</feature>
<feature type="disulfide bond" evidence="8">
    <location>
        <begin position="838"/>
        <end position="847"/>
    </location>
</feature>
<feature type="domain" description="Laminin EGF-like" evidence="12">
    <location>
        <begin position="817"/>
        <end position="867"/>
    </location>
</feature>
<protein>
    <submittedName>
        <fullName evidence="16">Usherin</fullName>
    </submittedName>
</protein>
<feature type="domain" description="Fibronectin type-III" evidence="13">
    <location>
        <begin position="906"/>
        <end position="994"/>
    </location>
</feature>
<evidence type="ECO:0000256" key="4">
    <source>
        <dbReference type="ARBA" id="ARBA00022737"/>
    </source>
</evidence>
<dbReference type="CDD" id="cd00110">
    <property type="entry name" value="LamG"/>
    <property type="match status" value="2"/>
</dbReference>
<dbReference type="PROSITE" id="PS50027">
    <property type="entry name" value="EGF_LAM_2"/>
    <property type="match status" value="3"/>
</dbReference>
<feature type="domain" description="Fibronectin type-III" evidence="13">
    <location>
        <begin position="1813"/>
        <end position="1910"/>
    </location>
</feature>
<evidence type="ECO:0000313" key="16">
    <source>
        <dbReference type="RefSeq" id="XP_042565734.1"/>
    </source>
</evidence>
<proteinExistence type="predicted"/>
<evidence type="ECO:0000256" key="9">
    <source>
        <dbReference type="SAM" id="MobiDB-lite"/>
    </source>
</evidence>
<feature type="domain" description="Laminin G" evidence="11">
    <location>
        <begin position="1570"/>
        <end position="1748"/>
    </location>
</feature>
<keyword evidence="3" id="KW-0732">Signal</keyword>
<dbReference type="PROSITE" id="PS50025">
    <property type="entry name" value="LAM_G_DOMAIN"/>
    <property type="match status" value="2"/>
</dbReference>
<dbReference type="FunFam" id="2.60.120.200:FF:000126">
    <property type="entry name" value="usherin"/>
    <property type="match status" value="1"/>
</dbReference>
<feature type="disulfide bond" evidence="8">
    <location>
        <begin position="800"/>
        <end position="814"/>
    </location>
</feature>
<dbReference type="GO" id="GO:0009887">
    <property type="term" value="P:animal organ morphogenesis"/>
    <property type="evidence" value="ECO:0007669"/>
    <property type="project" value="TreeGrafter"/>
</dbReference>
<dbReference type="Pfam" id="PF00041">
    <property type="entry name" value="fn3"/>
    <property type="match status" value="4"/>
</dbReference>
<dbReference type="CDD" id="cd00063">
    <property type="entry name" value="FN3"/>
    <property type="match status" value="5"/>
</dbReference>
<dbReference type="OrthoDB" id="5984158at2759"/>
<dbReference type="FunFam" id="2.10.25.10:FF:000090">
    <property type="entry name" value="laminin subunit alpha"/>
    <property type="match status" value="1"/>
</dbReference>
<sequence>MSIITYLRSLHQEAPLPVRMYWPLGRPGAVLLLYALGFYISASLAAPQGLFPRLENIGAYKPVRVAPATSTCGVPERSAFCQPAVTQESLRTCAQQFCVQECPYRSAPPPRYASLLTRNLGTCITEDGHDVRPGAGPGDATSLIFRNHSDCFASPPVPVLGPASSLTLTVWLKLEASSEMSLIEKRAKGELVFGVTVSEEKLELRYGLPNAPAFSLGMTTTGRINKGEWTHVALQVYGASVSLFLNGLEEDNTAFDTHSLHGPLTDITTDSAVWIGQSSNGSNQFIGRMQDFRFYPLTLTNREIMEVSGRLLHLHTQPECRCPPSHPRVHPLVERYCIPNGEEDTTTNRVLRLNLDAHPLSYINDNDIGTSWISHVFTSAEQMDQGVTLTFDLENGQYQVFYVILQFLSPQPEAVRIQRRAGAGAGAGAAAGGRWRDWQYLAKNCSVFGLGDNGALERPDSVNCLQFPSAVPFSRGNITFSMLTPEPNLRPGYNDFYNSPALQEFVLASEVRVQLLGQYHTQEPGVPFRHRYYGVDEITISGRCDCHGHADNCDTRRSPYRCACTPDSHTLGDNCERCAALFNDKPFRSGDQLQAYNCRPCQCNGHASSCHYDVTFDPHASEHFRGGGGVCDDCQHNTTGRNCGQCQLLFYRDVGAVTTAADICRPCGCHAAGTLNGSVECEERQHSSPTLCLKDASPSERGAVPKGRGAAAPAARGGSWPFVLLMKINHQELHVRVYAYVCVCVCVCVLPGFFLSPGGVSGCDMCDCHPVGAEGQECEPDTGQCVCRHPSVTGRRCDQCQELHFGFNPGVGRCEQCECHPGGSLDGSCHPESGHCLCKLFVAGEKCNSCVQGAGHMDPHNHLGCSKGQTHTHTHTHGEKCTCVQGAGHMDPHNHLGCSKAPSQQPPPQGHVQSSGAVQLTWGAPDSPNSNALKYQLFRDAQLIHTIHSHYPFDSMIFEDDGLDPYEVYSYQLLTSNVQGNTSSVEVSYRTLATAPTQEHLLLLQQGRAKPHSVSFNWTSPQNTSGPLERFVLGSVDELSGREQVHYTGLQSEATVRGLSPFTRYAFTLQACTSGGCGHSDKVAVVTAQIPPLHQAPPRVRTLGPSEVEVEWDPPAQPNGIIIRYELFMRGPLQSPDNRTAPPAEERVFLSSGWLNPQPLMHSANENVLSPPQSRTNLSNLESFSWYAFRVLTVNMAGSVLSEWITGRTAEDVPVYMPPPQVAPLTSTSLKVTWRSPLDREAKGNVTEFRVSIHQEQSTNPFAPPVLTKVLHTAPASERSFTAVGLQPYRLYDFTVTLCNALGCVSSDHARGRTLPAAPAGLSRPKLTALNMTAMAASWAPPRELNGPPPLYQLERTDVSLSDPFDPVVRGIRFPGHGYFRFPNSTLPVNTDFTGLQLSFRTRALNGLILCALSPGDQEEYVALQIQNGRPFFLFDPQASAVALSPEGDGGRRYNDDQWHHVSATRKQAVGTIIVDNRYRGSASATSGSTIIGENSGVFIGGLPKGFSVLRQDSGDARLVRQGFLGCLRDVLVKRTESGPFEEWEPLDWDSAQEREETYESWEGCPTHRDDGAHFLGQGYLELKREFFSGGDNFQISFEFKTDQLSALLLFAYDEEGDDYIMVELEGGILTWTLRWGAQQTQVSLWVGLSYCDGSWNSVSLQKRGAQASATLNQASEQERAPRRGVLRVTSPLYLGGIPLHLHHKALASHSRLHGFGGCVRDVKLARGPVLNLPAASSHAVRVNLDGCLSADTSGNCRGNDSILIYTGRGEHAHDLALQPFTEYLYRVIASAEGGWVTGPWERGRSRETVPASVASPSRVECVNGYSAEVSWDEPAGVRGVIEKYVVKAYNQDDPSQSPITATFLHHTPHLTGNLSGLAPFTRYRLTLTACTQVGCVESVPGRSISTPQEDEVMPPSAGPLADSLLVLWSPPQRPNGVITEFLLYKDHTLVYRGNDTQLNITERDKIPLLRLRVLFILLGLRFQE</sequence>
<evidence type="ECO:0000313" key="15">
    <source>
        <dbReference type="Proteomes" id="UP000515152"/>
    </source>
</evidence>
<dbReference type="RefSeq" id="XP_042565734.1">
    <property type="nucleotide sequence ID" value="XM_042709800.1"/>
</dbReference>
<comment type="subcellular location">
    <subcellularLocation>
        <location evidence="1">Secreted</location>
    </subcellularLocation>
</comment>
<feature type="disulfide bond" evidence="8">
    <location>
        <begin position="817"/>
        <end position="829"/>
    </location>
</feature>
<feature type="domain" description="Laminin EGF-like" evidence="12">
    <location>
        <begin position="766"/>
        <end position="816"/>
    </location>
</feature>
<keyword evidence="2" id="KW-0964">Secreted</keyword>
<dbReference type="KEGG" id="char:105911200"/>
<feature type="transmembrane region" description="Helical" evidence="10">
    <location>
        <begin position="29"/>
        <end position="51"/>
    </location>
</feature>
<feature type="domain" description="Laminin N-terminal" evidence="14">
    <location>
        <begin position="290"/>
        <end position="543"/>
    </location>
</feature>
<feature type="domain" description="Fibronectin type-III" evidence="13">
    <location>
        <begin position="1218"/>
        <end position="1320"/>
    </location>
</feature>
<evidence type="ECO:0000256" key="3">
    <source>
        <dbReference type="ARBA" id="ARBA00022729"/>
    </source>
</evidence>
<dbReference type="FunFam" id="2.10.25.10:FF:000011">
    <property type="entry name" value="Cadherin EGF LAG seven-pass G-type receptor"/>
    <property type="match status" value="1"/>
</dbReference>
<keyword evidence="10" id="KW-0472">Membrane</keyword>
<dbReference type="CTD" id="7399"/>
<comment type="caution">
    <text evidence="8">Lacks conserved residue(s) required for the propagation of feature annotation.</text>
</comment>
<feature type="disulfide bond" evidence="8">
    <location>
        <begin position="768"/>
        <end position="785"/>
    </location>
</feature>
<evidence type="ECO:0000256" key="2">
    <source>
        <dbReference type="ARBA" id="ARBA00022525"/>
    </source>
</evidence>
<evidence type="ECO:0000259" key="14">
    <source>
        <dbReference type="PROSITE" id="PS51117"/>
    </source>
</evidence>
<feature type="domain" description="Laminin EGF-like" evidence="12">
    <location>
        <begin position="601"/>
        <end position="666"/>
    </location>
</feature>
<dbReference type="PROSITE" id="PS51117">
    <property type="entry name" value="LAMININ_NTER"/>
    <property type="match status" value="1"/>
</dbReference>
<dbReference type="FunFam" id="2.60.40.10:FF:001052">
    <property type="entry name" value="Usherin"/>
    <property type="match status" value="1"/>
</dbReference>
<keyword evidence="15" id="KW-1185">Reference proteome</keyword>
<feature type="disulfide bond" evidence="8">
    <location>
        <begin position="819"/>
        <end position="836"/>
    </location>
</feature>
<dbReference type="FunFam" id="2.10.25.10:FF:000313">
    <property type="entry name" value="Usherin"/>
    <property type="match status" value="1"/>
</dbReference>
<keyword evidence="10" id="KW-0812">Transmembrane</keyword>
<keyword evidence="4" id="KW-0677">Repeat</keyword>
<dbReference type="InterPro" id="IPR008211">
    <property type="entry name" value="Laminin_N"/>
</dbReference>
<feature type="disulfide bond" evidence="8">
    <location>
        <begin position="634"/>
        <end position="643"/>
    </location>
</feature>
<dbReference type="PROSITE" id="PS50853">
    <property type="entry name" value="FN3"/>
    <property type="match status" value="5"/>
</dbReference>
<dbReference type="GeneID" id="105911200"/>
<dbReference type="SMART" id="SM00282">
    <property type="entry name" value="LamG"/>
    <property type="match status" value="3"/>
</dbReference>
<dbReference type="Pfam" id="PF00053">
    <property type="entry name" value="EGF_laminin"/>
    <property type="match status" value="4"/>
</dbReference>
<evidence type="ECO:0000256" key="5">
    <source>
        <dbReference type="ARBA" id="ARBA00023157"/>
    </source>
</evidence>
<feature type="domain" description="Fibronectin type-III" evidence="13">
    <location>
        <begin position="1094"/>
        <end position="1212"/>
    </location>
</feature>
<feature type="domain" description="Laminin G" evidence="11">
    <location>
        <begin position="1369"/>
        <end position="1565"/>
    </location>
</feature>
<evidence type="ECO:0000256" key="7">
    <source>
        <dbReference type="ARBA" id="ARBA00023292"/>
    </source>
</evidence>
<evidence type="ECO:0000256" key="6">
    <source>
        <dbReference type="ARBA" id="ARBA00023180"/>
    </source>
</evidence>
<dbReference type="InterPro" id="IPR006558">
    <property type="entry name" value="LamG-like"/>
</dbReference>
<evidence type="ECO:0000256" key="8">
    <source>
        <dbReference type="PROSITE-ProRule" id="PRU00460"/>
    </source>
</evidence>
<dbReference type="InterPro" id="IPR001791">
    <property type="entry name" value="Laminin_G"/>
</dbReference>
<dbReference type="SMART" id="SM00560">
    <property type="entry name" value="LamGL"/>
    <property type="match status" value="1"/>
</dbReference>
<dbReference type="SMART" id="SM00060">
    <property type="entry name" value="FN3"/>
    <property type="match status" value="6"/>
</dbReference>
<organism evidence="15 16">
    <name type="scientific">Clupea harengus</name>
    <name type="common">Atlantic herring</name>
    <dbReference type="NCBI Taxonomy" id="7950"/>
    <lineage>
        <taxon>Eukaryota</taxon>
        <taxon>Metazoa</taxon>
        <taxon>Chordata</taxon>
        <taxon>Craniata</taxon>
        <taxon>Vertebrata</taxon>
        <taxon>Euteleostomi</taxon>
        <taxon>Actinopterygii</taxon>
        <taxon>Neopterygii</taxon>
        <taxon>Teleostei</taxon>
        <taxon>Clupei</taxon>
        <taxon>Clupeiformes</taxon>
        <taxon>Clupeoidei</taxon>
        <taxon>Clupeidae</taxon>
        <taxon>Clupea</taxon>
    </lineage>
</organism>
<dbReference type="Pfam" id="PF00055">
    <property type="entry name" value="Laminin_N"/>
    <property type="match status" value="1"/>
</dbReference>
<dbReference type="CDD" id="cd00055">
    <property type="entry name" value="EGF_Lam"/>
    <property type="match status" value="4"/>
</dbReference>
<evidence type="ECO:0000256" key="10">
    <source>
        <dbReference type="SAM" id="Phobius"/>
    </source>
</evidence>
<evidence type="ECO:0000259" key="11">
    <source>
        <dbReference type="PROSITE" id="PS50025"/>
    </source>
</evidence>
<dbReference type="Pfam" id="PF02210">
    <property type="entry name" value="Laminin_G_2"/>
    <property type="match status" value="2"/>
</dbReference>
<dbReference type="FunFam" id="2.60.40.10:FF:001085">
    <property type="entry name" value="Usherin"/>
    <property type="match status" value="1"/>
</dbReference>
<gene>
    <name evidence="16" type="primary">ush2a</name>
</gene>
<dbReference type="InterPro" id="IPR003961">
    <property type="entry name" value="FN3_dom"/>
</dbReference>
<reference evidence="16" key="1">
    <citation type="submission" date="2025-08" db="UniProtKB">
        <authorList>
            <consortium name="RefSeq"/>
        </authorList>
    </citation>
    <scope>IDENTIFICATION</scope>
</reference>
<keyword evidence="5 8" id="KW-1015">Disulfide bond</keyword>
<evidence type="ECO:0000259" key="13">
    <source>
        <dbReference type="PROSITE" id="PS50853"/>
    </source>
</evidence>
<dbReference type="PANTHER" id="PTHR10574:SF274">
    <property type="entry name" value="USHERIN"/>
    <property type="match status" value="1"/>
</dbReference>
<dbReference type="SMART" id="SM00180">
    <property type="entry name" value="EGF_Lam"/>
    <property type="match status" value="4"/>
</dbReference>
<evidence type="ECO:0000256" key="1">
    <source>
        <dbReference type="ARBA" id="ARBA00004613"/>
    </source>
</evidence>
<keyword evidence="7 8" id="KW-0424">Laminin EGF-like domain</keyword>
<dbReference type="PANTHER" id="PTHR10574">
    <property type="entry name" value="NETRIN/LAMININ-RELATED"/>
    <property type="match status" value="1"/>
</dbReference>
<dbReference type="GO" id="GO:0009888">
    <property type="term" value="P:tissue development"/>
    <property type="evidence" value="ECO:0007669"/>
    <property type="project" value="TreeGrafter"/>
</dbReference>
<dbReference type="GO" id="GO:0005576">
    <property type="term" value="C:extracellular region"/>
    <property type="evidence" value="ECO:0007669"/>
    <property type="project" value="UniProtKB-SubCell"/>
</dbReference>
<accession>A0A8M1KVV7</accession>
<keyword evidence="6" id="KW-0325">Glycoprotein</keyword>
<dbReference type="InterPro" id="IPR050440">
    <property type="entry name" value="Laminin/Netrin_ECM"/>
</dbReference>